<feature type="region of interest" description="Disordered" evidence="1">
    <location>
        <begin position="32"/>
        <end position="52"/>
    </location>
</feature>
<comment type="caution">
    <text evidence="2">The sequence shown here is derived from an EMBL/GenBank/DDBJ whole genome shotgun (WGS) entry which is preliminary data.</text>
</comment>
<organism evidence="2 3">
    <name type="scientific">Pleurodeles waltl</name>
    <name type="common">Iberian ribbed newt</name>
    <dbReference type="NCBI Taxonomy" id="8319"/>
    <lineage>
        <taxon>Eukaryota</taxon>
        <taxon>Metazoa</taxon>
        <taxon>Chordata</taxon>
        <taxon>Craniata</taxon>
        <taxon>Vertebrata</taxon>
        <taxon>Euteleostomi</taxon>
        <taxon>Amphibia</taxon>
        <taxon>Batrachia</taxon>
        <taxon>Caudata</taxon>
        <taxon>Salamandroidea</taxon>
        <taxon>Salamandridae</taxon>
        <taxon>Pleurodelinae</taxon>
        <taxon>Pleurodeles</taxon>
    </lineage>
</organism>
<evidence type="ECO:0000313" key="3">
    <source>
        <dbReference type="Proteomes" id="UP001066276"/>
    </source>
</evidence>
<protein>
    <submittedName>
        <fullName evidence="2">Uncharacterized protein</fullName>
    </submittedName>
</protein>
<reference evidence="2" key="1">
    <citation type="journal article" date="2022" name="bioRxiv">
        <title>Sequencing and chromosome-scale assembly of the giantPleurodeles waltlgenome.</title>
        <authorList>
            <person name="Brown T."/>
            <person name="Elewa A."/>
            <person name="Iarovenko S."/>
            <person name="Subramanian E."/>
            <person name="Araus A.J."/>
            <person name="Petzold A."/>
            <person name="Susuki M."/>
            <person name="Suzuki K.-i.T."/>
            <person name="Hayashi T."/>
            <person name="Toyoda A."/>
            <person name="Oliveira C."/>
            <person name="Osipova E."/>
            <person name="Leigh N.D."/>
            <person name="Simon A."/>
            <person name="Yun M.H."/>
        </authorList>
    </citation>
    <scope>NUCLEOTIDE SEQUENCE</scope>
    <source>
        <strain evidence="2">20211129_DDA</strain>
        <tissue evidence="2">Liver</tissue>
    </source>
</reference>
<dbReference type="Gene3D" id="3.30.250.20">
    <property type="entry name" value="L1 transposable element, C-terminal domain"/>
    <property type="match status" value="1"/>
</dbReference>
<name>A0AAV7LM59_PLEWA</name>
<dbReference type="Proteomes" id="UP001066276">
    <property type="component" value="Chromosome 11"/>
</dbReference>
<feature type="compositionally biased region" description="Basic residues" evidence="1">
    <location>
        <begin position="32"/>
        <end position="43"/>
    </location>
</feature>
<evidence type="ECO:0000313" key="2">
    <source>
        <dbReference type="EMBL" id="KAJ1091589.1"/>
    </source>
</evidence>
<dbReference type="EMBL" id="JANPWB010000015">
    <property type="protein sequence ID" value="KAJ1091589.1"/>
    <property type="molecule type" value="Genomic_DNA"/>
</dbReference>
<dbReference type="InterPro" id="IPR042566">
    <property type="entry name" value="L1_C"/>
</dbReference>
<evidence type="ECO:0000256" key="1">
    <source>
        <dbReference type="SAM" id="MobiDB-lite"/>
    </source>
</evidence>
<gene>
    <name evidence="2" type="ORF">NDU88_004708</name>
</gene>
<dbReference type="AlphaFoldDB" id="A0AAV7LM59"/>
<proteinExistence type="predicted"/>
<accession>A0AAV7LM59</accession>
<sequence length="141" mass="16037">MSAKRPDRTLGLSGGVKRPYAAAVVLGTRRWVQKKQQQRGGGRRRTEETRRESLGLRSFRTHPLPGCALYAPTTKRLRAEGLAHALLFPARLRATYNQKAHFFATPELVRNWLDTTFSHLGPKEHEDALPLRQACQPRKDK</sequence>
<keyword evidence="3" id="KW-1185">Reference proteome</keyword>